<evidence type="ECO:0000259" key="3">
    <source>
        <dbReference type="PROSITE" id="PS50887"/>
    </source>
</evidence>
<protein>
    <recommendedName>
        <fullName evidence="1">diguanylate cyclase</fullName>
        <ecNumber evidence="1">2.7.7.65</ecNumber>
    </recommendedName>
</protein>
<dbReference type="InterPro" id="IPR000160">
    <property type="entry name" value="GGDEF_dom"/>
</dbReference>
<gene>
    <name evidence="4" type="ORF">DYE49_03785</name>
</gene>
<comment type="catalytic activity">
    <reaction evidence="2">
        <text>2 GTP = 3',3'-c-di-GMP + 2 diphosphate</text>
        <dbReference type="Rhea" id="RHEA:24898"/>
        <dbReference type="ChEBI" id="CHEBI:33019"/>
        <dbReference type="ChEBI" id="CHEBI:37565"/>
        <dbReference type="ChEBI" id="CHEBI:58805"/>
        <dbReference type="EC" id="2.7.7.65"/>
    </reaction>
</comment>
<evidence type="ECO:0000256" key="1">
    <source>
        <dbReference type="ARBA" id="ARBA00012528"/>
    </source>
</evidence>
<dbReference type="SMART" id="SM00267">
    <property type="entry name" value="GGDEF"/>
    <property type="match status" value="1"/>
</dbReference>
<dbReference type="InterPro" id="IPR043128">
    <property type="entry name" value="Rev_trsase/Diguanyl_cyclase"/>
</dbReference>
<evidence type="ECO:0000256" key="2">
    <source>
        <dbReference type="ARBA" id="ARBA00034247"/>
    </source>
</evidence>
<dbReference type="GO" id="GO:1902201">
    <property type="term" value="P:negative regulation of bacterial-type flagellum-dependent cell motility"/>
    <property type="evidence" value="ECO:0007669"/>
    <property type="project" value="TreeGrafter"/>
</dbReference>
<dbReference type="SUPFAM" id="SSF55785">
    <property type="entry name" value="PYP-like sensor domain (PAS domain)"/>
    <property type="match status" value="1"/>
</dbReference>
<dbReference type="KEGG" id="trc:DYE49_03785"/>
<dbReference type="InterPro" id="IPR000014">
    <property type="entry name" value="PAS"/>
</dbReference>
<dbReference type="InterPro" id="IPR035965">
    <property type="entry name" value="PAS-like_dom_sf"/>
</dbReference>
<dbReference type="Gene3D" id="3.30.70.270">
    <property type="match status" value="1"/>
</dbReference>
<dbReference type="GO" id="GO:0005886">
    <property type="term" value="C:plasma membrane"/>
    <property type="evidence" value="ECO:0007669"/>
    <property type="project" value="TreeGrafter"/>
</dbReference>
<evidence type="ECO:0000313" key="5">
    <source>
        <dbReference type="Proteomes" id="UP000593591"/>
    </source>
</evidence>
<dbReference type="GO" id="GO:0043709">
    <property type="term" value="P:cell adhesion involved in single-species biofilm formation"/>
    <property type="evidence" value="ECO:0007669"/>
    <property type="project" value="TreeGrafter"/>
</dbReference>
<dbReference type="Pfam" id="PF00990">
    <property type="entry name" value="GGDEF"/>
    <property type="match status" value="1"/>
</dbReference>
<dbReference type="AlphaFoldDB" id="A0A7M1XKU1"/>
<dbReference type="EC" id="2.7.7.65" evidence="1"/>
<dbReference type="InterPro" id="IPR029787">
    <property type="entry name" value="Nucleotide_cyclase"/>
</dbReference>
<dbReference type="GO" id="GO:0052621">
    <property type="term" value="F:diguanylate cyclase activity"/>
    <property type="evidence" value="ECO:0007669"/>
    <property type="project" value="UniProtKB-EC"/>
</dbReference>
<dbReference type="Pfam" id="PF13188">
    <property type="entry name" value="PAS_8"/>
    <property type="match status" value="1"/>
</dbReference>
<dbReference type="PROSITE" id="PS50887">
    <property type="entry name" value="GGDEF"/>
    <property type="match status" value="1"/>
</dbReference>
<feature type="domain" description="GGDEF" evidence="3">
    <location>
        <begin position="351"/>
        <end position="482"/>
    </location>
</feature>
<dbReference type="NCBIfam" id="TIGR00254">
    <property type="entry name" value="GGDEF"/>
    <property type="match status" value="1"/>
</dbReference>
<dbReference type="Proteomes" id="UP000593591">
    <property type="component" value="Chromosome"/>
</dbReference>
<organism evidence="4 5">
    <name type="scientific">Treponema rectale</name>
    <dbReference type="NCBI Taxonomy" id="744512"/>
    <lineage>
        <taxon>Bacteria</taxon>
        <taxon>Pseudomonadati</taxon>
        <taxon>Spirochaetota</taxon>
        <taxon>Spirochaetia</taxon>
        <taxon>Spirochaetales</taxon>
        <taxon>Treponemataceae</taxon>
        <taxon>Treponema</taxon>
    </lineage>
</organism>
<dbReference type="PANTHER" id="PTHR45138">
    <property type="entry name" value="REGULATORY COMPONENTS OF SENSORY TRANSDUCTION SYSTEM"/>
    <property type="match status" value="1"/>
</dbReference>
<dbReference type="Gene3D" id="3.30.450.20">
    <property type="entry name" value="PAS domain"/>
    <property type="match status" value="1"/>
</dbReference>
<proteinExistence type="predicted"/>
<name>A0A7M1XKU1_9SPIR</name>
<sequence>MQLETENLQEIVDLSEEEMLENISTFVDASGLAFGVFRVILSDDGKEVLDSKYKYVNQKYCDWAHKPKEFFATQTFRSFFGENLSKKWFTQAYEAAILQKTISDKLYDPVCNSYCNYIISPVKKYFGYFVYAFFDVDSQAKEIIALEKKNKTATLLLNISKALSGPASHESAIQYTLECLAPVFMAERLFLYEIHENKIDSEVEVCKIGVESNKGLLVGKHHDQNIHEWNSIPVNKYGYFEIDVDSLKDKFGISPYDLKKLDIKTCFGMPLKDNSGKVIAYLGADNYQLNDEYDLNDLFPTLSYYLTSKFIIHNSIVYLHNLSHLDSLTGIYNRIGYLENAAHYMKTHDDEPSVGIVLDIDDFKFVNDLYGHNVGDKTLQQLANNIAKFFNKKACYGRTGGDEFCVLLQNTTIEESKPLIEQFSNMDQSFFYNGKRYSFTISMGYAQYPEDGKTLQSLNSAADSALYDAKLKGKNNCVRYTKNSNDNLRSRLGFAFKDIANNLPTAILIYSCQRPGKILYANDYIISLFECDDLEDFLKFSSGEMANLIYEEDREFILSQIEQQVGYDPMSKIGRIVFRAMTKKGKIIRVLKIGRRVTSPYYGDLFYSALSEYYEDTH</sequence>
<evidence type="ECO:0000313" key="4">
    <source>
        <dbReference type="EMBL" id="QOS39625.1"/>
    </source>
</evidence>
<dbReference type="SUPFAM" id="SSF55073">
    <property type="entry name" value="Nucleotide cyclase"/>
    <property type="match status" value="1"/>
</dbReference>
<dbReference type="CDD" id="cd01949">
    <property type="entry name" value="GGDEF"/>
    <property type="match status" value="1"/>
</dbReference>
<dbReference type="InterPro" id="IPR050469">
    <property type="entry name" value="Diguanylate_Cyclase"/>
</dbReference>
<reference evidence="4 5" key="1">
    <citation type="submission" date="2018-08" db="EMBL/GenBank/DDBJ databases">
        <title>The first complete genome of Treponema rectale (CHPAT), a commensal spirochete of the bovine rectum.</title>
        <authorList>
            <person name="Staton G.J."/>
            <person name="Clegg S.R."/>
            <person name="Carter S.D."/>
            <person name="Radford A.D."/>
            <person name="Darby A."/>
            <person name="Hall N."/>
            <person name="Birtles R.J."/>
            <person name="Evans N.J."/>
        </authorList>
    </citation>
    <scope>NUCLEOTIDE SEQUENCE [LARGE SCALE GENOMIC DNA]</scope>
    <source>
        <strain evidence="4 5">CHPA</strain>
    </source>
</reference>
<dbReference type="PANTHER" id="PTHR45138:SF9">
    <property type="entry name" value="DIGUANYLATE CYCLASE DGCM-RELATED"/>
    <property type="match status" value="1"/>
</dbReference>
<accession>A0A7M1XKU1</accession>
<dbReference type="EMBL" id="CP031517">
    <property type="protein sequence ID" value="QOS39625.1"/>
    <property type="molecule type" value="Genomic_DNA"/>
</dbReference>